<dbReference type="InterPro" id="IPR005727">
    <property type="entry name" value="Ribosomal_uL22_bac/chlpt-type"/>
</dbReference>
<keyword evidence="3 7" id="KW-0694">RNA-binding</keyword>
<proteinExistence type="inferred from homology"/>
<comment type="caution">
    <text evidence="12">The sequence shown here is derived from an EMBL/GenBank/DDBJ whole genome shotgun (WGS) entry which is preliminary data.</text>
</comment>
<dbReference type="Proteomes" id="UP000736328">
    <property type="component" value="Unassembled WGS sequence"/>
</dbReference>
<comment type="function">
    <text evidence="7">The globular domain of the protein is located near the polypeptide exit tunnel on the outside of the subunit, while an extended beta-hairpin is found that lines the wall of the exit tunnel in the center of the 70S ribosome.</text>
</comment>
<dbReference type="Gene3D" id="3.90.470.10">
    <property type="entry name" value="Ribosomal protein L22/L17"/>
    <property type="match status" value="1"/>
</dbReference>
<dbReference type="GO" id="GO:0006412">
    <property type="term" value="P:translation"/>
    <property type="evidence" value="ECO:0007669"/>
    <property type="project" value="UniProtKB-UniRule"/>
</dbReference>
<evidence type="ECO:0000256" key="6">
    <source>
        <dbReference type="ARBA" id="ARBA00035207"/>
    </source>
</evidence>
<dbReference type="GO" id="GO:0019843">
    <property type="term" value="F:rRNA binding"/>
    <property type="evidence" value="ECO:0007669"/>
    <property type="project" value="UniProtKB-UniRule"/>
</dbReference>
<organism evidence="12 13">
    <name type="scientific">candidate division TA06 bacterium</name>
    <dbReference type="NCBI Taxonomy" id="2250710"/>
    <lineage>
        <taxon>Bacteria</taxon>
        <taxon>Bacteria division TA06</taxon>
    </lineage>
</organism>
<dbReference type="PROSITE" id="PS00464">
    <property type="entry name" value="RIBOSOMAL_L22"/>
    <property type="match status" value="1"/>
</dbReference>
<gene>
    <name evidence="7 12" type="primary">rplV</name>
    <name evidence="12" type="ORF">HY768_01505</name>
</gene>
<evidence type="ECO:0000256" key="9">
    <source>
        <dbReference type="RuleBase" id="RU004006"/>
    </source>
</evidence>
<name>A0A933MJE9_UNCT6</name>
<feature type="compositionally biased region" description="Basic residues" evidence="11">
    <location>
        <begin position="86"/>
        <end position="104"/>
    </location>
</feature>
<keyword evidence="5 7" id="KW-0687">Ribonucleoprotein</keyword>
<feature type="region of interest" description="Disordered" evidence="11">
    <location>
        <begin position="85"/>
        <end position="121"/>
    </location>
</feature>
<evidence type="ECO:0000256" key="10">
    <source>
        <dbReference type="RuleBase" id="RU004008"/>
    </source>
</evidence>
<evidence type="ECO:0000256" key="4">
    <source>
        <dbReference type="ARBA" id="ARBA00022980"/>
    </source>
</evidence>
<dbReference type="SUPFAM" id="SSF54843">
    <property type="entry name" value="Ribosomal protein L22"/>
    <property type="match status" value="1"/>
</dbReference>
<evidence type="ECO:0000256" key="7">
    <source>
        <dbReference type="HAMAP-Rule" id="MF_01331"/>
    </source>
</evidence>
<keyword evidence="2 7" id="KW-0699">rRNA-binding</keyword>
<evidence type="ECO:0000256" key="3">
    <source>
        <dbReference type="ARBA" id="ARBA00022884"/>
    </source>
</evidence>
<evidence type="ECO:0000256" key="8">
    <source>
        <dbReference type="RuleBase" id="RU004005"/>
    </source>
</evidence>
<comment type="subunit">
    <text evidence="7 9">Part of the 50S ribosomal subunit.</text>
</comment>
<dbReference type="Pfam" id="PF00237">
    <property type="entry name" value="Ribosomal_L22"/>
    <property type="match status" value="1"/>
</dbReference>
<dbReference type="NCBIfam" id="TIGR01044">
    <property type="entry name" value="rplV_bact"/>
    <property type="match status" value="1"/>
</dbReference>
<protein>
    <recommendedName>
        <fullName evidence="6 7">Large ribosomal subunit protein uL22</fullName>
    </recommendedName>
</protein>
<evidence type="ECO:0000313" key="12">
    <source>
        <dbReference type="EMBL" id="MBI4725898.1"/>
    </source>
</evidence>
<keyword evidence="4 7" id="KW-0689">Ribosomal protein</keyword>
<dbReference type="EMBL" id="JACQXR010000015">
    <property type="protein sequence ID" value="MBI4725898.1"/>
    <property type="molecule type" value="Genomic_DNA"/>
</dbReference>
<dbReference type="InterPro" id="IPR047867">
    <property type="entry name" value="Ribosomal_uL22_bac/org-type"/>
</dbReference>
<reference evidence="12" key="1">
    <citation type="submission" date="2020-07" db="EMBL/GenBank/DDBJ databases">
        <title>Huge and variable diversity of episymbiotic CPR bacteria and DPANN archaea in groundwater ecosystems.</title>
        <authorList>
            <person name="He C.Y."/>
            <person name="Keren R."/>
            <person name="Whittaker M."/>
            <person name="Farag I.F."/>
            <person name="Doudna J."/>
            <person name="Cate J.H.D."/>
            <person name="Banfield J.F."/>
        </authorList>
    </citation>
    <scope>NUCLEOTIDE SEQUENCE</scope>
    <source>
        <strain evidence="12">NC_groundwater_1520_Pr4_B-0.1um_53_5</strain>
    </source>
</reference>
<dbReference type="HAMAP" id="MF_01331_B">
    <property type="entry name" value="Ribosomal_uL22_B"/>
    <property type="match status" value="1"/>
</dbReference>
<dbReference type="PANTHER" id="PTHR13501:SF8">
    <property type="entry name" value="LARGE RIBOSOMAL SUBUNIT PROTEIN UL22M"/>
    <property type="match status" value="1"/>
</dbReference>
<evidence type="ECO:0000256" key="2">
    <source>
        <dbReference type="ARBA" id="ARBA00022730"/>
    </source>
</evidence>
<comment type="similarity">
    <text evidence="1 7 8">Belongs to the universal ribosomal protein uL22 family.</text>
</comment>
<dbReference type="AlphaFoldDB" id="A0A933MJE9"/>
<dbReference type="GO" id="GO:0022625">
    <property type="term" value="C:cytosolic large ribosomal subunit"/>
    <property type="evidence" value="ECO:0007669"/>
    <property type="project" value="TreeGrafter"/>
</dbReference>
<dbReference type="PANTHER" id="PTHR13501">
    <property type="entry name" value="CHLOROPLAST 50S RIBOSOMAL PROTEIN L22-RELATED"/>
    <property type="match status" value="1"/>
</dbReference>
<dbReference type="InterPro" id="IPR018260">
    <property type="entry name" value="Ribosomal_uL22_CS"/>
</dbReference>
<comment type="function">
    <text evidence="7 10">This protein binds specifically to 23S rRNA; its binding is stimulated by other ribosomal proteins, e.g., L4, L17, and L20. It is important during the early stages of 50S assembly. It makes multiple contacts with different domains of the 23S rRNA in the assembled 50S subunit and ribosome.</text>
</comment>
<accession>A0A933MJE9</accession>
<dbReference type="GO" id="GO:0003735">
    <property type="term" value="F:structural constituent of ribosome"/>
    <property type="evidence" value="ECO:0007669"/>
    <property type="project" value="InterPro"/>
</dbReference>
<dbReference type="InterPro" id="IPR001063">
    <property type="entry name" value="Ribosomal_uL22"/>
</dbReference>
<dbReference type="CDD" id="cd00336">
    <property type="entry name" value="Ribosomal_L22"/>
    <property type="match status" value="1"/>
</dbReference>
<evidence type="ECO:0000256" key="1">
    <source>
        <dbReference type="ARBA" id="ARBA00009451"/>
    </source>
</evidence>
<evidence type="ECO:0000256" key="11">
    <source>
        <dbReference type="SAM" id="MobiDB-lite"/>
    </source>
</evidence>
<evidence type="ECO:0000256" key="5">
    <source>
        <dbReference type="ARBA" id="ARBA00023274"/>
    </source>
</evidence>
<dbReference type="InterPro" id="IPR036394">
    <property type="entry name" value="Ribosomal_uL22_sf"/>
</dbReference>
<sequence length="121" mass="13619">MEALARQKFVRVTPRKMRIVADLVRGKNCNQALSILRFVPRAASPLILKAIQSAVASAVEQAGQAKFDPDTLKVSEIRVDEGATWKRMRPRARGRADRRLKRTSHLTVRVSDGQPKQDTEE</sequence>
<evidence type="ECO:0000313" key="13">
    <source>
        <dbReference type="Proteomes" id="UP000736328"/>
    </source>
</evidence>